<dbReference type="KEGG" id="dpd:Deipe_3649"/>
<evidence type="ECO:0000313" key="5">
    <source>
        <dbReference type="Proteomes" id="UP000010467"/>
    </source>
</evidence>
<dbReference type="HOGENOM" id="CLU_016922_4_0_0"/>
<dbReference type="RefSeq" id="WP_015237371.1">
    <property type="nucleotide sequence ID" value="NC_019793.1"/>
</dbReference>
<dbReference type="InterPro" id="IPR015424">
    <property type="entry name" value="PyrdxlP-dep_Trfase"/>
</dbReference>
<gene>
    <name evidence="4" type="ordered locus">Deipe_3649</name>
</gene>
<evidence type="ECO:0000313" key="4">
    <source>
        <dbReference type="EMBL" id="AFZ69075.1"/>
    </source>
</evidence>
<accession>L0A7P4</accession>
<keyword evidence="2 3" id="KW-0663">Pyridoxal phosphate</keyword>
<dbReference type="CDD" id="cd00610">
    <property type="entry name" value="OAT_like"/>
    <property type="match status" value="1"/>
</dbReference>
<protein>
    <submittedName>
        <fullName evidence="4">Adenosylmethionine-8-amino-7-oxononanoate aminotransferase</fullName>
    </submittedName>
</protein>
<dbReference type="InterPro" id="IPR015422">
    <property type="entry name" value="PyrdxlP-dep_Trfase_small"/>
</dbReference>
<dbReference type="GO" id="GO:0030170">
    <property type="term" value="F:pyridoxal phosphate binding"/>
    <property type="evidence" value="ECO:0007669"/>
    <property type="project" value="InterPro"/>
</dbReference>
<evidence type="ECO:0000256" key="1">
    <source>
        <dbReference type="ARBA" id="ARBA00008954"/>
    </source>
</evidence>
<dbReference type="SUPFAM" id="SSF53383">
    <property type="entry name" value="PLP-dependent transferases"/>
    <property type="match status" value="1"/>
</dbReference>
<dbReference type="Gene3D" id="3.90.1150.10">
    <property type="entry name" value="Aspartate Aminotransferase, domain 1"/>
    <property type="match status" value="1"/>
</dbReference>
<comment type="similarity">
    <text evidence="1 3">Belongs to the class-III pyridoxal-phosphate-dependent aminotransferase family.</text>
</comment>
<dbReference type="GO" id="GO:0008483">
    <property type="term" value="F:transaminase activity"/>
    <property type="evidence" value="ECO:0007669"/>
    <property type="project" value="UniProtKB-KW"/>
</dbReference>
<keyword evidence="4" id="KW-0808">Transferase</keyword>
<sequence length="435" mass="46211">MSSVFHRSAKTYPVAVRGQGVYLWDASGKRYLDGASGALVANIGHGHPGIADALGRQARALPFVHGSQFTSEIYERYAARLAGLLPQDGYRFWAVSGGSEAVESAIKLARQYHTERGESGRYRIVTRKPSYHGASLGALAASGMGARRALYRPLLNEDAFPKIPRPDPRVDGEQDARQLETLLLQLGPESVAAFIAEPVVGASDAALSPAAGYYQEVQRICARHGVLFIADEVMCGLGRAGSMFALSQWHVTPDLLVLGKGLAAGYAPLAGVLAAPHVHAAVMEGSGAFKHGFTYAGHPISLAAGDAVLEVIEQQNLVERSRCAGDALLAGLRDLAQDFSQILEVRGRGLMLGLVLGDPDTREAYDDPGLAERLGRAAFAHGLITYPGSGALDGRRGDHLLLGPPLNATDRELDELLSLLRVACTETLTGRTHPA</sequence>
<dbReference type="InterPro" id="IPR049704">
    <property type="entry name" value="Aminotrans_3_PPA_site"/>
</dbReference>
<keyword evidence="4" id="KW-0032">Aminotransferase</keyword>
<dbReference type="InterPro" id="IPR015421">
    <property type="entry name" value="PyrdxlP-dep_Trfase_major"/>
</dbReference>
<reference evidence="4" key="1">
    <citation type="submission" date="2012-03" db="EMBL/GenBank/DDBJ databases">
        <title>Complete sequence of chromosome of Deinococcus peraridilitoris DSM 19664.</title>
        <authorList>
            <consortium name="US DOE Joint Genome Institute (JGI-PGF)"/>
            <person name="Lucas S."/>
            <person name="Copeland A."/>
            <person name="Lapidus A."/>
            <person name="Glavina del Rio T."/>
            <person name="Dalin E."/>
            <person name="Tice H."/>
            <person name="Bruce D."/>
            <person name="Goodwin L."/>
            <person name="Pitluck S."/>
            <person name="Peters L."/>
            <person name="Mikhailova N."/>
            <person name="Lu M."/>
            <person name="Kyrpides N."/>
            <person name="Mavromatis K."/>
            <person name="Ivanova N."/>
            <person name="Brettin T."/>
            <person name="Detter J.C."/>
            <person name="Han C."/>
            <person name="Larimer F."/>
            <person name="Land M."/>
            <person name="Hauser L."/>
            <person name="Markowitz V."/>
            <person name="Cheng J.-F."/>
            <person name="Hugenholtz P."/>
            <person name="Woyke T."/>
            <person name="Wu D."/>
            <person name="Pukall R."/>
            <person name="Steenblock K."/>
            <person name="Brambilla E."/>
            <person name="Klenk H.-P."/>
            <person name="Eisen J.A."/>
        </authorList>
    </citation>
    <scope>NUCLEOTIDE SEQUENCE</scope>
    <source>
        <strain evidence="4">DSM 19664</strain>
    </source>
</reference>
<evidence type="ECO:0000256" key="3">
    <source>
        <dbReference type="RuleBase" id="RU003560"/>
    </source>
</evidence>
<dbReference type="EMBL" id="CP003382">
    <property type="protein sequence ID" value="AFZ69075.1"/>
    <property type="molecule type" value="Genomic_DNA"/>
</dbReference>
<dbReference type="PANTHER" id="PTHR43094:SF1">
    <property type="entry name" value="AMINOTRANSFERASE CLASS-III"/>
    <property type="match status" value="1"/>
</dbReference>
<dbReference type="Pfam" id="PF00202">
    <property type="entry name" value="Aminotran_3"/>
    <property type="match status" value="1"/>
</dbReference>
<dbReference type="eggNOG" id="COG0161">
    <property type="taxonomic scope" value="Bacteria"/>
</dbReference>
<dbReference type="PROSITE" id="PS00600">
    <property type="entry name" value="AA_TRANSFER_CLASS_3"/>
    <property type="match status" value="1"/>
</dbReference>
<dbReference type="AlphaFoldDB" id="L0A7P4"/>
<dbReference type="OrthoDB" id="9807885at2"/>
<dbReference type="STRING" id="937777.Deipe_3649"/>
<dbReference type="InterPro" id="IPR005814">
    <property type="entry name" value="Aminotrans_3"/>
</dbReference>
<dbReference type="PATRIC" id="fig|937777.3.peg.3661"/>
<evidence type="ECO:0000256" key="2">
    <source>
        <dbReference type="ARBA" id="ARBA00022898"/>
    </source>
</evidence>
<name>L0A7P4_DEIPD</name>
<proteinExistence type="inferred from homology"/>
<keyword evidence="5" id="KW-1185">Reference proteome</keyword>
<dbReference type="Gene3D" id="3.40.640.10">
    <property type="entry name" value="Type I PLP-dependent aspartate aminotransferase-like (Major domain)"/>
    <property type="match status" value="1"/>
</dbReference>
<organism evidence="4 5">
    <name type="scientific">Deinococcus peraridilitoris (strain DSM 19664 / LMG 22246 / CIP 109416 / KR-200)</name>
    <dbReference type="NCBI Taxonomy" id="937777"/>
    <lineage>
        <taxon>Bacteria</taxon>
        <taxon>Thermotogati</taxon>
        <taxon>Deinococcota</taxon>
        <taxon>Deinococci</taxon>
        <taxon>Deinococcales</taxon>
        <taxon>Deinococcaceae</taxon>
        <taxon>Deinococcus</taxon>
    </lineage>
</organism>
<dbReference type="PANTHER" id="PTHR43094">
    <property type="entry name" value="AMINOTRANSFERASE"/>
    <property type="match status" value="1"/>
</dbReference>
<dbReference type="Proteomes" id="UP000010467">
    <property type="component" value="Chromosome"/>
</dbReference>